<dbReference type="SUPFAM" id="SSF51735">
    <property type="entry name" value="NAD(P)-binding Rossmann-fold domains"/>
    <property type="match status" value="1"/>
</dbReference>
<feature type="binding site" evidence="9">
    <location>
        <position position="192"/>
    </location>
    <ligand>
        <name>substrate</name>
    </ligand>
</feature>
<feature type="site" description="Important for catalytic activity" evidence="9">
    <location>
        <position position="112"/>
    </location>
</feature>
<dbReference type="PANTHER" id="PTHR43238:SF1">
    <property type="entry name" value="GDP-L-FUCOSE SYNTHASE"/>
    <property type="match status" value="1"/>
</dbReference>
<dbReference type="FunFam" id="3.40.50.720:FF:000101">
    <property type="entry name" value="GDP-L-fucose synthase"/>
    <property type="match status" value="1"/>
</dbReference>
<evidence type="ECO:0000256" key="2">
    <source>
        <dbReference type="ARBA" id="ARBA00005959"/>
    </source>
</evidence>
<feature type="binding site" evidence="9">
    <location>
        <begin position="17"/>
        <end position="23"/>
    </location>
    <ligand>
        <name>NADP(+)</name>
        <dbReference type="ChEBI" id="CHEBI:58349"/>
    </ligand>
</feature>
<reference evidence="11 12" key="1">
    <citation type="submission" date="2015-10" db="EMBL/GenBank/DDBJ databases">
        <title>Draft genome sequence of Novosphingobium fuchskuhlense DSM 25065 isolated from a surface water sample of the southwest basin of Lake Grosse Fuchskuhle.</title>
        <authorList>
            <person name="Ruckert C."/>
            <person name="Winkler A."/>
            <person name="Glaeser J."/>
            <person name="Grossart H.-P."/>
            <person name="Kalinowski J."/>
            <person name="Glaeser S."/>
        </authorList>
    </citation>
    <scope>NUCLEOTIDE SEQUENCE [LARGE SCALE GENOMIC DNA]</scope>
    <source>
        <strain evidence="11 12">FNE08-7</strain>
    </source>
</reference>
<protein>
    <recommendedName>
        <fullName evidence="3 9">GDP-L-fucose synthase</fullName>
        <ecNumber evidence="3 9">1.1.1.271</ecNumber>
    </recommendedName>
    <alternativeName>
        <fullName evidence="9">GDP-4-keto-6-deoxy-D-mannose-3,5-epimerase-4-reductase</fullName>
    </alternativeName>
</protein>
<dbReference type="OrthoDB" id="9811425at2"/>
<keyword evidence="5 9" id="KW-0560">Oxidoreductase</keyword>
<gene>
    <name evidence="9" type="primary">fcl</name>
    <name evidence="11" type="ORF">AQZ52_01590</name>
</gene>
<evidence type="ECO:0000256" key="9">
    <source>
        <dbReference type="HAMAP-Rule" id="MF_00956"/>
    </source>
</evidence>
<evidence type="ECO:0000313" key="12">
    <source>
        <dbReference type="Proteomes" id="UP000058012"/>
    </source>
</evidence>
<evidence type="ECO:0000259" key="10">
    <source>
        <dbReference type="Pfam" id="PF01370"/>
    </source>
</evidence>
<feature type="binding site" evidence="9">
    <location>
        <begin position="110"/>
        <end position="113"/>
    </location>
    <ligand>
        <name>NADP(+)</name>
        <dbReference type="ChEBI" id="CHEBI:58349"/>
    </ligand>
</feature>
<dbReference type="Proteomes" id="UP000058012">
    <property type="component" value="Unassembled WGS sequence"/>
</dbReference>
<dbReference type="Pfam" id="PF01370">
    <property type="entry name" value="Epimerase"/>
    <property type="match status" value="1"/>
</dbReference>
<name>A0A124JWT8_9SPHN</name>
<dbReference type="Gene3D" id="3.40.50.720">
    <property type="entry name" value="NAD(P)-binding Rossmann-like Domain"/>
    <property type="match status" value="1"/>
</dbReference>
<dbReference type="UniPathway" id="UPA00128">
    <property type="reaction ID" value="UER00191"/>
</dbReference>
<keyword evidence="7 9" id="KW-0511">Multifunctional enzyme</keyword>
<feature type="active site" description="Proton donor/acceptor" evidence="9">
    <location>
        <position position="141"/>
    </location>
</feature>
<evidence type="ECO:0000256" key="3">
    <source>
        <dbReference type="ARBA" id="ARBA00012371"/>
    </source>
</evidence>
<feature type="binding site" evidence="9">
    <location>
        <position position="274"/>
    </location>
    <ligand>
        <name>substrate</name>
    </ligand>
</feature>
<evidence type="ECO:0000256" key="7">
    <source>
        <dbReference type="ARBA" id="ARBA00023268"/>
    </source>
</evidence>
<comment type="pathway">
    <text evidence="1 9">Nucleotide-sugar biosynthesis; GDP-L-fucose biosynthesis via de novo pathway; GDP-L-fucose from GDP-alpha-D-mannose: step 2/2.</text>
</comment>
<evidence type="ECO:0000256" key="1">
    <source>
        <dbReference type="ARBA" id="ARBA00004883"/>
    </source>
</evidence>
<comment type="catalytic activity">
    <reaction evidence="8 9">
        <text>GDP-beta-L-fucose + NADP(+) = GDP-4-dehydro-alpha-D-rhamnose + NADPH + H(+)</text>
        <dbReference type="Rhea" id="RHEA:18885"/>
        <dbReference type="ChEBI" id="CHEBI:15378"/>
        <dbReference type="ChEBI" id="CHEBI:57273"/>
        <dbReference type="ChEBI" id="CHEBI:57783"/>
        <dbReference type="ChEBI" id="CHEBI:57964"/>
        <dbReference type="ChEBI" id="CHEBI:58349"/>
        <dbReference type="EC" id="1.1.1.271"/>
    </reaction>
</comment>
<evidence type="ECO:0000313" key="11">
    <source>
        <dbReference type="EMBL" id="KUR73687.1"/>
    </source>
</evidence>
<dbReference type="GO" id="GO:0050577">
    <property type="term" value="F:GDP-L-fucose synthase activity"/>
    <property type="evidence" value="ECO:0007669"/>
    <property type="project" value="UniProtKB-UniRule"/>
</dbReference>
<sequence>MTSKLFKLAGKRVYVAGHKGMVGSAIVRRLAGENCEILTSDRSVDLREQAAVRSWMAEHRPDVVIVAAAKVGGILANDSLPAQFLYDNLMIEANLIEASYRTGAEKLLFLGSSCIYPKFAEQPIREDALLTGPLEPTNEWYAVAKIAGIKLCQAYRKEYGADFISAMPTNLYGPGDNYDLNSSHVLPALIRKAHEAREAGLASIEIWGTGTPRREFLHADDLADGCIFLLKHYSDAEHVNLGSGTDVTIAELTALVCEIVGFGGTIELDTSKPDGTPRKLMSGEKIAAMGWSPRLSLREGIEDAYRAFLEGRVKGSSARAHPSRAV</sequence>
<evidence type="ECO:0000256" key="8">
    <source>
        <dbReference type="ARBA" id="ARBA00051935"/>
    </source>
</evidence>
<dbReference type="STRING" id="1117702.AQZ52_01590"/>
<evidence type="ECO:0000256" key="6">
    <source>
        <dbReference type="ARBA" id="ARBA00023235"/>
    </source>
</evidence>
<evidence type="ECO:0000256" key="5">
    <source>
        <dbReference type="ARBA" id="ARBA00023002"/>
    </source>
</evidence>
<dbReference type="EMBL" id="LLZS01000001">
    <property type="protein sequence ID" value="KUR73687.1"/>
    <property type="molecule type" value="Genomic_DNA"/>
</dbReference>
<keyword evidence="6 9" id="KW-0413">Isomerase</keyword>
<dbReference type="AlphaFoldDB" id="A0A124JWT8"/>
<dbReference type="HAMAP" id="MF_00956">
    <property type="entry name" value="GDP_fucose_synth"/>
    <property type="match status" value="1"/>
</dbReference>
<feature type="binding site" evidence="9">
    <location>
        <position position="207"/>
    </location>
    <ligand>
        <name>substrate</name>
    </ligand>
</feature>
<accession>A0A124JWT8</accession>
<evidence type="ECO:0000256" key="4">
    <source>
        <dbReference type="ARBA" id="ARBA00022857"/>
    </source>
</evidence>
<dbReference type="GO" id="GO:0070401">
    <property type="term" value="F:NADP+ binding"/>
    <property type="evidence" value="ECO:0007669"/>
    <property type="project" value="UniProtKB-UniRule"/>
</dbReference>
<feature type="site" description="Important for catalytic activity" evidence="9">
    <location>
        <position position="114"/>
    </location>
</feature>
<dbReference type="InterPro" id="IPR001509">
    <property type="entry name" value="Epimerase_deHydtase"/>
</dbReference>
<dbReference type="GO" id="GO:0016853">
    <property type="term" value="F:isomerase activity"/>
    <property type="evidence" value="ECO:0007669"/>
    <property type="project" value="UniProtKB-KW"/>
</dbReference>
<dbReference type="GO" id="GO:0042351">
    <property type="term" value="P:'de novo' GDP-L-fucose biosynthetic process"/>
    <property type="evidence" value="ECO:0007669"/>
    <property type="project" value="UniProtKB-UniRule"/>
</dbReference>
<dbReference type="InterPro" id="IPR036291">
    <property type="entry name" value="NAD(P)-bd_dom_sf"/>
</dbReference>
<proteinExistence type="inferred from homology"/>
<keyword evidence="4 9" id="KW-0521">NADP</keyword>
<dbReference type="CDD" id="cd05239">
    <property type="entry name" value="GDP_FS_SDR_e"/>
    <property type="match status" value="1"/>
</dbReference>
<comment type="similarity">
    <text evidence="2 9">Belongs to the NAD(P)-dependent epimerase/dehydratase family. Fucose synthase subfamily.</text>
</comment>
<dbReference type="PANTHER" id="PTHR43238">
    <property type="entry name" value="GDP-L-FUCOSE SYNTHASE"/>
    <property type="match status" value="1"/>
</dbReference>
<feature type="binding site" evidence="9">
    <location>
        <position position="184"/>
    </location>
    <ligand>
        <name>NADP(+)</name>
        <dbReference type="ChEBI" id="CHEBI:58349"/>
    </ligand>
</feature>
<feature type="binding site" evidence="9">
    <location>
        <begin position="168"/>
        <end position="171"/>
    </location>
    <ligand>
        <name>NADP(+)</name>
        <dbReference type="ChEBI" id="CHEBI:58349"/>
    </ligand>
</feature>
<feature type="binding site" evidence="9">
    <location>
        <position position="214"/>
    </location>
    <ligand>
        <name>substrate</name>
    </ligand>
</feature>
<feature type="domain" description="NAD-dependent epimerase/dehydratase" evidence="10">
    <location>
        <begin position="13"/>
        <end position="242"/>
    </location>
</feature>
<organism evidence="11 12">
    <name type="scientific">Novosphingobium fuchskuhlense</name>
    <dbReference type="NCBI Taxonomy" id="1117702"/>
    <lineage>
        <taxon>Bacteria</taxon>
        <taxon>Pseudomonadati</taxon>
        <taxon>Pseudomonadota</taxon>
        <taxon>Alphaproteobacteria</taxon>
        <taxon>Sphingomonadales</taxon>
        <taxon>Sphingomonadaceae</taxon>
        <taxon>Novosphingobium</taxon>
    </lineage>
</organism>
<dbReference type="EC" id="1.1.1.271" evidence="3 9"/>
<keyword evidence="12" id="KW-1185">Reference proteome</keyword>
<dbReference type="RefSeq" id="WP_067906203.1">
    <property type="nucleotide sequence ID" value="NZ_KQ954244.1"/>
</dbReference>
<comment type="caution">
    <text evidence="11">The sequence shown here is derived from an EMBL/GenBank/DDBJ whole genome shotgun (WGS) entry which is preliminary data.</text>
</comment>
<comment type="function">
    <text evidence="9">Catalyzes the two-step NADP-dependent conversion of GDP-4-dehydro-6-deoxy-D-mannose to GDP-fucose, involving an epimerase and a reductase reaction.</text>
</comment>
<dbReference type="InterPro" id="IPR028614">
    <property type="entry name" value="GDP_fucose/colitose_synth"/>
</dbReference>
<dbReference type="Gene3D" id="3.90.25.10">
    <property type="entry name" value="UDP-galactose 4-epimerase, domain 1"/>
    <property type="match status" value="1"/>
</dbReference>
<feature type="binding site" evidence="9">
    <location>
        <position position="145"/>
    </location>
    <ligand>
        <name>NADP(+)</name>
        <dbReference type="ChEBI" id="CHEBI:58349"/>
    </ligand>
</feature>